<dbReference type="PANTHER" id="PTHR43798:SF31">
    <property type="entry name" value="AB HYDROLASE SUPERFAMILY PROTEIN YCLE"/>
    <property type="match status" value="1"/>
</dbReference>
<comment type="caution">
    <text evidence="3">The sequence shown here is derived from an EMBL/GenBank/DDBJ whole genome shotgun (WGS) entry which is preliminary data.</text>
</comment>
<dbReference type="PRINTS" id="PR00111">
    <property type="entry name" value="ABHYDROLASE"/>
</dbReference>
<evidence type="ECO:0000313" key="3">
    <source>
        <dbReference type="EMBL" id="MBK1784884.1"/>
    </source>
</evidence>
<dbReference type="GO" id="GO:0016787">
    <property type="term" value="F:hydrolase activity"/>
    <property type="evidence" value="ECO:0007669"/>
    <property type="project" value="UniProtKB-KW"/>
</dbReference>
<dbReference type="RefSeq" id="WP_200317594.1">
    <property type="nucleotide sequence ID" value="NZ_JAENJH010000002.1"/>
</dbReference>
<proteinExistence type="predicted"/>
<dbReference type="InterPro" id="IPR000073">
    <property type="entry name" value="AB_hydrolase_1"/>
</dbReference>
<evidence type="ECO:0000313" key="4">
    <source>
        <dbReference type="Proteomes" id="UP000635245"/>
    </source>
</evidence>
<evidence type="ECO:0000259" key="2">
    <source>
        <dbReference type="Pfam" id="PF00561"/>
    </source>
</evidence>
<sequence>MFVLDEGEGPALVLLPILGGTHRMYTPQVEVLQHEFRCLAVDLRGCGRSRSLTGVEEHDVLRTQARDVVAALDERGIASAHLVGVSYGGVVAQTLMLEHPERVASAVLCDSLCDMRPRSLSERLLMASAGLQPLLYRLPARRLAALEQRLYRRWPEAGQAVADTLTTTRRSDLVKQRRAVNAIRLEERLHDCEVPTLCLAGAAMATGVAMMRRIDDALPRSEFALIDDAVDPSNLCSPEAFTDAVAGWARRHPIREGAT</sequence>
<dbReference type="InterPro" id="IPR029058">
    <property type="entry name" value="AB_hydrolase_fold"/>
</dbReference>
<dbReference type="EMBL" id="JAENJH010000002">
    <property type="protein sequence ID" value="MBK1784884.1"/>
    <property type="molecule type" value="Genomic_DNA"/>
</dbReference>
<reference evidence="3" key="1">
    <citation type="submission" date="2020-12" db="EMBL/GenBank/DDBJ databases">
        <title>Prauserella sp. ASG 168, a novel actinomycete isolated from cave rock.</title>
        <authorList>
            <person name="Suriyachadkun C."/>
        </authorList>
    </citation>
    <scope>NUCLEOTIDE SEQUENCE</scope>
    <source>
        <strain evidence="3">ASG 168</strain>
    </source>
</reference>
<dbReference type="GO" id="GO:0016020">
    <property type="term" value="C:membrane"/>
    <property type="evidence" value="ECO:0007669"/>
    <property type="project" value="TreeGrafter"/>
</dbReference>
<keyword evidence="4" id="KW-1185">Reference proteome</keyword>
<feature type="domain" description="AB hydrolase-1" evidence="2">
    <location>
        <begin position="10"/>
        <end position="133"/>
    </location>
</feature>
<dbReference type="InterPro" id="IPR050266">
    <property type="entry name" value="AB_hydrolase_sf"/>
</dbReference>
<dbReference type="SUPFAM" id="SSF53474">
    <property type="entry name" value="alpha/beta-Hydrolases"/>
    <property type="match status" value="1"/>
</dbReference>
<dbReference type="PANTHER" id="PTHR43798">
    <property type="entry name" value="MONOACYLGLYCEROL LIPASE"/>
    <property type="match status" value="1"/>
</dbReference>
<protein>
    <submittedName>
        <fullName evidence="3">Alpha/beta fold hydrolase</fullName>
    </submittedName>
</protein>
<keyword evidence="1 3" id="KW-0378">Hydrolase</keyword>
<accession>A0A934V4M9</accession>
<dbReference type="AlphaFoldDB" id="A0A934V4M9"/>
<organism evidence="3 4">
    <name type="scientific">Prauserella cavernicola</name>
    <dbReference type="NCBI Taxonomy" id="2800127"/>
    <lineage>
        <taxon>Bacteria</taxon>
        <taxon>Bacillati</taxon>
        <taxon>Actinomycetota</taxon>
        <taxon>Actinomycetes</taxon>
        <taxon>Pseudonocardiales</taxon>
        <taxon>Pseudonocardiaceae</taxon>
        <taxon>Prauserella</taxon>
    </lineage>
</organism>
<dbReference type="Gene3D" id="3.40.50.1820">
    <property type="entry name" value="alpha/beta hydrolase"/>
    <property type="match status" value="1"/>
</dbReference>
<gene>
    <name evidence="3" type="ORF">JHE00_11145</name>
</gene>
<dbReference type="Pfam" id="PF00561">
    <property type="entry name" value="Abhydrolase_1"/>
    <property type="match status" value="1"/>
</dbReference>
<name>A0A934V4M9_9PSEU</name>
<evidence type="ECO:0000256" key="1">
    <source>
        <dbReference type="ARBA" id="ARBA00022801"/>
    </source>
</evidence>
<dbReference type="Proteomes" id="UP000635245">
    <property type="component" value="Unassembled WGS sequence"/>
</dbReference>